<evidence type="ECO:0000313" key="4">
    <source>
        <dbReference type="EMBL" id="PWA58556.1"/>
    </source>
</evidence>
<evidence type="ECO:0008006" key="6">
    <source>
        <dbReference type="Google" id="ProtNLM"/>
    </source>
</evidence>
<evidence type="ECO:0000313" key="5">
    <source>
        <dbReference type="Proteomes" id="UP000245207"/>
    </source>
</evidence>
<keyword evidence="1" id="KW-0175">Coiled coil</keyword>
<feature type="transmembrane region" description="Helical" evidence="2">
    <location>
        <begin position="460"/>
        <end position="478"/>
    </location>
</feature>
<dbReference type="EMBL" id="PKPP01005861">
    <property type="protein sequence ID" value="PWA58556.1"/>
    <property type="molecule type" value="Genomic_DNA"/>
</dbReference>
<keyword evidence="3" id="KW-0732">Signal</keyword>
<feature type="coiled-coil region" evidence="1">
    <location>
        <begin position="167"/>
        <end position="201"/>
    </location>
</feature>
<feature type="chain" id="PRO_5015458323" description="Protein GAMETE EXPRESSED 1" evidence="3">
    <location>
        <begin position="25"/>
        <end position="594"/>
    </location>
</feature>
<dbReference type="PANTHER" id="PTHR33538">
    <property type="entry name" value="PROTEIN GAMETE EXPRESSED 1"/>
    <property type="match status" value="1"/>
</dbReference>
<evidence type="ECO:0000256" key="2">
    <source>
        <dbReference type="SAM" id="Phobius"/>
    </source>
</evidence>
<reference evidence="4 5" key="1">
    <citation type="journal article" date="2018" name="Mol. Plant">
        <title>The genome of Artemisia annua provides insight into the evolution of Asteraceae family and artemisinin biosynthesis.</title>
        <authorList>
            <person name="Shen Q."/>
            <person name="Zhang L."/>
            <person name="Liao Z."/>
            <person name="Wang S."/>
            <person name="Yan T."/>
            <person name="Shi P."/>
            <person name="Liu M."/>
            <person name="Fu X."/>
            <person name="Pan Q."/>
            <person name="Wang Y."/>
            <person name="Lv Z."/>
            <person name="Lu X."/>
            <person name="Zhang F."/>
            <person name="Jiang W."/>
            <person name="Ma Y."/>
            <person name="Chen M."/>
            <person name="Hao X."/>
            <person name="Li L."/>
            <person name="Tang Y."/>
            <person name="Lv G."/>
            <person name="Zhou Y."/>
            <person name="Sun X."/>
            <person name="Brodelius P.E."/>
            <person name="Rose J.K.C."/>
            <person name="Tang K."/>
        </authorList>
    </citation>
    <scope>NUCLEOTIDE SEQUENCE [LARGE SCALE GENOMIC DNA]</scope>
    <source>
        <strain evidence="5">cv. Huhao1</strain>
        <tissue evidence="4">Leaf</tissue>
    </source>
</reference>
<evidence type="ECO:0000256" key="1">
    <source>
        <dbReference type="SAM" id="Coils"/>
    </source>
</evidence>
<dbReference type="PANTHER" id="PTHR33538:SF2">
    <property type="entry name" value="PROTEIN GAMETE EXPRESSED 1"/>
    <property type="match status" value="1"/>
</dbReference>
<dbReference type="OrthoDB" id="377549at2759"/>
<gene>
    <name evidence="4" type="ORF">CTI12_AA398950</name>
</gene>
<name>A0A2U1MBG2_ARTAN</name>
<keyword evidence="2" id="KW-1133">Transmembrane helix</keyword>
<dbReference type="Proteomes" id="UP000245207">
    <property type="component" value="Unassembled WGS sequence"/>
</dbReference>
<feature type="transmembrane region" description="Helical" evidence="2">
    <location>
        <begin position="490"/>
        <end position="510"/>
    </location>
</feature>
<dbReference type="STRING" id="35608.A0A2U1MBG2"/>
<dbReference type="AlphaFoldDB" id="A0A2U1MBG2"/>
<keyword evidence="2" id="KW-0472">Membrane</keyword>
<proteinExistence type="predicted"/>
<sequence>MSHHKHFIFVILWILVLLSQSSESFSWFFSSGKAESSEKPSEFPETSHDLIAEFSMESLNSKKGMMLVEKARRKASLSNSCWQKAYQNLFAGCSEILAREEQRSRLAWHLSDCFQKDTGRSPFPYCDVKIPMVNCLKKLDEDAHRVYLEFYLETNAICHQLQTDAFKRQTERLVNELKVSAEFAENKLENIEEQAGRLLHSSDNIHDSLSSIDVQTQELAQTSKVVEERVSVVLEHSHSVYEQSLKIADAQLELRNRQISMNERLDEGMTMLNESANKLDEGIHNLRNEAVEIGKEIGEVGDALFMRMNTLQTKADDIENIAETTLGRQKQLVEHQTTTLEVLQTMTSFQSQALEESRGTLQQLIELGQNQQQELIKKQEQLKEAHEHLVENSKTILAAQELFESKQASMFVAIDKLFTLHNAILLESRVIKAFIVYSILIFTLYIFTSTKQTYSVRPRLYIGLCLTFLIEFMVLRYGNDIDQQSWIIRSVRLLYVLLASCQLLYAIYTYRDYETINHQMLQSLIDKVNGMLGNKQLLYEDDDNDDDLDWSSWIDSDLPEDELEDVDFILPEEVKGALICTSASREYNLRHRRQ</sequence>
<feature type="coiled-coil region" evidence="1">
    <location>
        <begin position="361"/>
        <end position="392"/>
    </location>
</feature>
<feature type="signal peptide" evidence="3">
    <location>
        <begin position="1"/>
        <end position="24"/>
    </location>
</feature>
<keyword evidence="2" id="KW-0812">Transmembrane</keyword>
<keyword evidence="5" id="KW-1185">Reference proteome</keyword>
<evidence type="ECO:0000256" key="3">
    <source>
        <dbReference type="SAM" id="SignalP"/>
    </source>
</evidence>
<comment type="caution">
    <text evidence="4">The sequence shown here is derived from an EMBL/GenBank/DDBJ whole genome shotgun (WGS) entry which is preliminary data.</text>
</comment>
<organism evidence="4 5">
    <name type="scientific">Artemisia annua</name>
    <name type="common">Sweet wormwood</name>
    <dbReference type="NCBI Taxonomy" id="35608"/>
    <lineage>
        <taxon>Eukaryota</taxon>
        <taxon>Viridiplantae</taxon>
        <taxon>Streptophyta</taxon>
        <taxon>Embryophyta</taxon>
        <taxon>Tracheophyta</taxon>
        <taxon>Spermatophyta</taxon>
        <taxon>Magnoliopsida</taxon>
        <taxon>eudicotyledons</taxon>
        <taxon>Gunneridae</taxon>
        <taxon>Pentapetalae</taxon>
        <taxon>asterids</taxon>
        <taxon>campanulids</taxon>
        <taxon>Asterales</taxon>
        <taxon>Asteraceae</taxon>
        <taxon>Asteroideae</taxon>
        <taxon>Anthemideae</taxon>
        <taxon>Artemisiinae</taxon>
        <taxon>Artemisia</taxon>
    </lineage>
</organism>
<dbReference type="InterPro" id="IPR040346">
    <property type="entry name" value="GEX1/Brambleberry"/>
</dbReference>
<accession>A0A2U1MBG2</accession>
<feature type="transmembrane region" description="Helical" evidence="2">
    <location>
        <begin position="430"/>
        <end position="448"/>
    </location>
</feature>
<protein>
    <recommendedName>
        <fullName evidence="6">Protein GAMETE EXPRESSED 1</fullName>
    </recommendedName>
</protein>